<reference evidence="8 9" key="2">
    <citation type="submission" date="2018-11" db="EMBL/GenBank/DDBJ databases">
        <authorList>
            <consortium name="Pathogen Informatics"/>
        </authorList>
    </citation>
    <scope>NUCLEOTIDE SEQUENCE [LARGE SCALE GENOMIC DNA]</scope>
</reference>
<dbReference type="InterPro" id="IPR052207">
    <property type="entry name" value="Max-like/E-box_TFs"/>
</dbReference>
<dbReference type="EMBL" id="UZAM01010844">
    <property type="protein sequence ID" value="VDP13907.1"/>
    <property type="molecule type" value="Genomic_DNA"/>
</dbReference>
<dbReference type="GO" id="GO:0000981">
    <property type="term" value="F:DNA-binding transcription factor activity, RNA polymerase II-specific"/>
    <property type="evidence" value="ECO:0007669"/>
    <property type="project" value="TreeGrafter"/>
</dbReference>
<dbReference type="Proteomes" id="UP000270296">
    <property type="component" value="Unassembled WGS sequence"/>
</dbReference>
<dbReference type="PANTHER" id="PTHR15741">
    <property type="entry name" value="BASIC HELIX-LOOP-HELIX ZIP TRANSCRIPTION FACTOR"/>
    <property type="match status" value="1"/>
</dbReference>
<dbReference type="SMART" id="SM00353">
    <property type="entry name" value="HLH"/>
    <property type="match status" value="1"/>
</dbReference>
<dbReference type="SUPFAM" id="SSF47459">
    <property type="entry name" value="HLH, helix-loop-helix DNA-binding domain"/>
    <property type="match status" value="1"/>
</dbReference>
<dbReference type="Gene3D" id="4.10.280.10">
    <property type="entry name" value="Helix-loop-helix DNA-binding domain"/>
    <property type="match status" value="1"/>
</dbReference>
<evidence type="ECO:0000313" key="8">
    <source>
        <dbReference type="EMBL" id="VDP13907.1"/>
    </source>
</evidence>
<organism evidence="10">
    <name type="scientific">Soboliphyme baturini</name>
    <dbReference type="NCBI Taxonomy" id="241478"/>
    <lineage>
        <taxon>Eukaryota</taxon>
        <taxon>Metazoa</taxon>
        <taxon>Ecdysozoa</taxon>
        <taxon>Nematoda</taxon>
        <taxon>Enoplea</taxon>
        <taxon>Dorylaimia</taxon>
        <taxon>Dioctophymatida</taxon>
        <taxon>Dioctophymatoidea</taxon>
        <taxon>Soboliphymatidae</taxon>
        <taxon>Soboliphyme</taxon>
    </lineage>
</organism>
<dbReference type="Pfam" id="PF00010">
    <property type="entry name" value="HLH"/>
    <property type="match status" value="1"/>
</dbReference>
<gene>
    <name evidence="8" type="ORF">SBAD_LOCUS7679</name>
</gene>
<protein>
    <submittedName>
        <fullName evidence="10">BHLH domain-containing protein</fullName>
    </submittedName>
</protein>
<evidence type="ECO:0000313" key="9">
    <source>
        <dbReference type="Proteomes" id="UP000270296"/>
    </source>
</evidence>
<dbReference type="GO" id="GO:0000978">
    <property type="term" value="F:RNA polymerase II cis-regulatory region sequence-specific DNA binding"/>
    <property type="evidence" value="ECO:0007669"/>
    <property type="project" value="TreeGrafter"/>
</dbReference>
<feature type="region of interest" description="Disordered" evidence="6">
    <location>
        <begin position="170"/>
        <end position="236"/>
    </location>
</feature>
<dbReference type="PANTHER" id="PTHR15741:SF37">
    <property type="entry name" value="LD38259P"/>
    <property type="match status" value="1"/>
</dbReference>
<proteinExistence type="predicted"/>
<feature type="compositionally biased region" description="Polar residues" evidence="6">
    <location>
        <begin position="214"/>
        <end position="230"/>
    </location>
</feature>
<evidence type="ECO:0000256" key="1">
    <source>
        <dbReference type="ARBA" id="ARBA00004123"/>
    </source>
</evidence>
<dbReference type="WBParaSite" id="SBAD_0000797301-mRNA-1">
    <property type="protein sequence ID" value="SBAD_0000797301-mRNA-1"/>
    <property type="gene ID" value="SBAD_0000797301"/>
</dbReference>
<reference evidence="10" key="1">
    <citation type="submission" date="2016-06" db="UniProtKB">
        <authorList>
            <consortium name="WormBaseParasite"/>
        </authorList>
    </citation>
    <scope>IDENTIFICATION</scope>
</reference>
<evidence type="ECO:0000256" key="2">
    <source>
        <dbReference type="ARBA" id="ARBA00023015"/>
    </source>
</evidence>
<accession>A0A183IVN5</accession>
<feature type="region of interest" description="Disordered" evidence="6">
    <location>
        <begin position="442"/>
        <end position="461"/>
    </location>
</feature>
<dbReference type="PROSITE" id="PS50888">
    <property type="entry name" value="BHLH"/>
    <property type="match status" value="1"/>
</dbReference>
<dbReference type="OrthoDB" id="6022628at2759"/>
<dbReference type="GO" id="GO:0005634">
    <property type="term" value="C:nucleus"/>
    <property type="evidence" value="ECO:0007669"/>
    <property type="project" value="UniProtKB-SubCell"/>
</dbReference>
<feature type="compositionally biased region" description="Polar residues" evidence="6">
    <location>
        <begin position="9"/>
        <end position="20"/>
    </location>
</feature>
<dbReference type="AlphaFoldDB" id="A0A183IVN5"/>
<evidence type="ECO:0000259" key="7">
    <source>
        <dbReference type="PROSITE" id="PS50888"/>
    </source>
</evidence>
<comment type="subcellular location">
    <subcellularLocation>
        <location evidence="1">Nucleus</location>
    </subcellularLocation>
</comment>
<keyword evidence="3" id="KW-0238">DNA-binding</keyword>
<dbReference type="InterPro" id="IPR011598">
    <property type="entry name" value="bHLH_dom"/>
</dbReference>
<keyword evidence="5" id="KW-0539">Nucleus</keyword>
<dbReference type="GO" id="GO:0046983">
    <property type="term" value="F:protein dimerization activity"/>
    <property type="evidence" value="ECO:0007669"/>
    <property type="project" value="InterPro"/>
</dbReference>
<feature type="region of interest" description="Disordered" evidence="6">
    <location>
        <begin position="1"/>
        <end position="43"/>
    </location>
</feature>
<keyword evidence="4" id="KW-0804">Transcription</keyword>
<dbReference type="InterPro" id="IPR036638">
    <property type="entry name" value="HLH_DNA-bd_sf"/>
</dbReference>
<evidence type="ECO:0000256" key="6">
    <source>
        <dbReference type="SAM" id="MobiDB-lite"/>
    </source>
</evidence>
<evidence type="ECO:0000256" key="3">
    <source>
        <dbReference type="ARBA" id="ARBA00023125"/>
    </source>
</evidence>
<evidence type="ECO:0000256" key="5">
    <source>
        <dbReference type="ARBA" id="ARBA00023242"/>
    </source>
</evidence>
<evidence type="ECO:0000313" key="10">
    <source>
        <dbReference type="WBParaSite" id="SBAD_0000797301-mRNA-1"/>
    </source>
</evidence>
<keyword evidence="2" id="KW-0805">Transcription regulation</keyword>
<feature type="compositionally biased region" description="Polar residues" evidence="6">
    <location>
        <begin position="29"/>
        <end position="43"/>
    </location>
</feature>
<evidence type="ECO:0000256" key="4">
    <source>
        <dbReference type="ARBA" id="ARBA00023163"/>
    </source>
</evidence>
<feature type="compositionally biased region" description="Polar residues" evidence="6">
    <location>
        <begin position="442"/>
        <end position="453"/>
    </location>
</feature>
<feature type="domain" description="BHLH" evidence="7">
    <location>
        <begin position="465"/>
        <end position="518"/>
    </location>
</feature>
<name>A0A183IVN5_9BILA</name>
<sequence length="656" mass="71585">MASLEGGSPLSTEQSISSPTIPDAEENTVKTGTSFDKPCSSSQYTSKDYVAASLLIEYSSQAASQYDHTEASPATSAGSNYSSDRMYSGNSFQPITSNLNSFYEPYIPQVATVSSVDSRHLQYSIAKNWNADSGMVMAQPCEASPCIDRSADAQPIECISHSGSCLAKNSSKSVNFDSSKPKKSLTMGSKSSVDKALRKRSLPETTDTKADISQGCNSSSGPLSRLCNKSRSSEDPTYCSAVSERLWCTDTRNTELEETNDLGLSTSSPVSPLYQQSAIVRPVPISLCRNDTRQFDAVSSPLFISNAHIVVQSPLQASPSSATSELTQCSYPSSPASSFLHLSQQLVSREPPFLQNSPNSSQPSLLIRPSFGGLQFPLVSYPSPMSANSSQSYTAYKHELPWNECANANADSSEIGSSQPNVKTELCPPIYSQEKATLESSDISASKRISTTKRPADSTIDSGERKRVLHLQAEQSRRSALKMGFELLEDLVCDSLSKNAKPTNALVLARAVDQIRTLKADCTSNESIISLMKAEIDKISEKIASYQSHLNASHGSAKITPFNEMVDNCFKLQLQKEWKLWPLYLLFQHLTETFNSEVNGQNVDELLTSAQEWAQKHCTRNAIRPVLSNLLVQLATDTPIFSDPQAFKLYVKKKIS</sequence>
<keyword evidence="9" id="KW-1185">Reference proteome</keyword>